<dbReference type="PANTHER" id="PTHR30595:SF6">
    <property type="entry name" value="SCHLAFEN ALBA-2 DOMAIN-CONTAINING PROTEIN"/>
    <property type="match status" value="1"/>
</dbReference>
<dbReference type="InterPro" id="IPR007421">
    <property type="entry name" value="Schlafen_AlbA_2_dom"/>
</dbReference>
<name>A0A1X4GAQ0_9CYAN</name>
<evidence type="ECO:0000259" key="1">
    <source>
        <dbReference type="Pfam" id="PF04326"/>
    </source>
</evidence>
<dbReference type="Gene3D" id="3.30.950.30">
    <property type="entry name" value="Schlafen, AAA domain"/>
    <property type="match status" value="1"/>
</dbReference>
<dbReference type="Gene3D" id="3.30.565.60">
    <property type="match status" value="1"/>
</dbReference>
<dbReference type="InterPro" id="IPR038461">
    <property type="entry name" value="Schlafen_AlbA_2_dom_sf"/>
</dbReference>
<dbReference type="InterPro" id="IPR038475">
    <property type="entry name" value="RecG_C_sf"/>
</dbReference>
<gene>
    <name evidence="2" type="ORF">B7O87_03215</name>
</gene>
<organism evidence="2 3">
    <name type="scientific">Cylindrospermopsis raciborskii CENA303</name>
    <dbReference type="NCBI Taxonomy" id="1170769"/>
    <lineage>
        <taxon>Bacteria</taxon>
        <taxon>Bacillati</taxon>
        <taxon>Cyanobacteriota</taxon>
        <taxon>Cyanophyceae</taxon>
        <taxon>Nostocales</taxon>
        <taxon>Aphanizomenonaceae</taxon>
        <taxon>Cylindrospermopsis</taxon>
    </lineage>
</organism>
<reference evidence="3" key="1">
    <citation type="submission" date="2017-04" db="EMBL/GenBank/DDBJ databases">
        <authorList>
            <person name="Abreu V.A."/>
            <person name="Popin R.V."/>
            <person name="Rigonato J."/>
            <person name="Andreote A.P."/>
            <person name="Schaker P.C."/>
            <person name="Hoff-Risseti C."/>
            <person name="Alvarenga D.O."/>
            <person name="Varani A.M."/>
            <person name="Fiore M.F."/>
        </authorList>
    </citation>
    <scope>NUCLEOTIDE SEQUENCE [LARGE SCALE GENOMIC DNA]</scope>
    <source>
        <strain evidence="3">CENA303</strain>
    </source>
</reference>
<dbReference type="AlphaFoldDB" id="A0A1X4GAQ0"/>
<dbReference type="EMBL" id="NBYN01000014">
    <property type="protein sequence ID" value="OSO94193.1"/>
    <property type="molecule type" value="Genomic_DNA"/>
</dbReference>
<proteinExistence type="predicted"/>
<evidence type="ECO:0000313" key="2">
    <source>
        <dbReference type="EMBL" id="OSO94193.1"/>
    </source>
</evidence>
<protein>
    <submittedName>
        <fullName evidence="2">Transcriptional regulator</fullName>
    </submittedName>
</protein>
<comment type="caution">
    <text evidence="2">The sequence shown here is derived from an EMBL/GenBank/DDBJ whole genome shotgun (WGS) entry which is preliminary data.</text>
</comment>
<feature type="domain" description="Schlafen AlbA-2" evidence="1">
    <location>
        <begin position="14"/>
        <end position="125"/>
    </location>
</feature>
<dbReference type="Pfam" id="PF13749">
    <property type="entry name" value="HATPase_c_4"/>
    <property type="match status" value="1"/>
</dbReference>
<dbReference type="Proteomes" id="UP000192997">
    <property type="component" value="Unassembled WGS sequence"/>
</dbReference>
<accession>A0A1X4GAQ0</accession>
<sequence>MNINYIIELINQGENSSVEFKRSDVKLDSLCKEIIAFSNSSGGVVLIGVDDDGTILGVESDRNYEEWVVNIARNNIIPPVNIQSREVVWDGKKIVVVEVPKGKDRPYQDNSGRFYIRIGSTNRIASLNELMRLFQQSGLYHFDVTAVDKTSPSYLNHNAIDRYFHSYDVHYMEMEQEEKITLLKNTDIIAENEQVTVGGLLVFGINPQRIFHNASISFAHFLGDTISEELIDKKNIEGSLPDQVQAALQIIKNNILTPSSILETRRDERIKYPDKVFRELIVNACVHRNYSITGSRIRIFMFHNRIEFMSPGKLPNTVTIDKLRFGVSYSINPVIVKFMENLRYIDKLGRGLPMVYQEAKKLGKDVLFEEIGEEFKVTLLT</sequence>
<dbReference type="PANTHER" id="PTHR30595">
    <property type="entry name" value="GLPR-RELATED TRANSCRIPTIONAL REPRESSOR"/>
    <property type="match status" value="1"/>
</dbReference>
<dbReference type="RefSeq" id="WP_085727189.1">
    <property type="nucleotide sequence ID" value="NZ_NBYN01000014.1"/>
</dbReference>
<dbReference type="Pfam" id="PF04326">
    <property type="entry name" value="SLFN_AlbA_2"/>
    <property type="match status" value="1"/>
</dbReference>
<evidence type="ECO:0000313" key="3">
    <source>
        <dbReference type="Proteomes" id="UP000192997"/>
    </source>
</evidence>